<gene>
    <name evidence="1" type="ORF">KOW79_015651</name>
</gene>
<evidence type="ECO:0000313" key="2">
    <source>
        <dbReference type="Proteomes" id="UP000824219"/>
    </source>
</evidence>
<dbReference type="AlphaFoldDB" id="A0A9D3ND55"/>
<comment type="caution">
    <text evidence="1">The sequence shown here is derived from an EMBL/GenBank/DDBJ whole genome shotgun (WGS) entry which is preliminary data.</text>
</comment>
<protein>
    <submittedName>
        <fullName evidence="1">Uncharacterized protein</fullName>
    </submittedName>
</protein>
<reference evidence="1 2" key="1">
    <citation type="submission" date="2021-06" db="EMBL/GenBank/DDBJ databases">
        <title>Chromosome-level genome assembly of the red-tail catfish (Hemibagrus wyckioides).</title>
        <authorList>
            <person name="Shao F."/>
        </authorList>
    </citation>
    <scope>NUCLEOTIDE SEQUENCE [LARGE SCALE GENOMIC DNA]</scope>
    <source>
        <strain evidence="1">EC202008001</strain>
        <tissue evidence="1">Blood</tissue>
    </source>
</reference>
<sequence length="82" mass="8980">MSRVRRLGGEADGGVIDLKQQSKRSVFLKLFKIGFKIARTKAPLRSRDVALTGGCSNCWFTGCGTCFYPDCCGLNVSICQKN</sequence>
<keyword evidence="2" id="KW-1185">Reference proteome</keyword>
<accession>A0A9D3ND55</accession>
<dbReference type="Proteomes" id="UP000824219">
    <property type="component" value="Linkage Group LG18"/>
</dbReference>
<evidence type="ECO:0000313" key="1">
    <source>
        <dbReference type="EMBL" id="KAG7321236.1"/>
    </source>
</evidence>
<organism evidence="1 2">
    <name type="scientific">Hemibagrus wyckioides</name>
    <dbReference type="NCBI Taxonomy" id="337641"/>
    <lineage>
        <taxon>Eukaryota</taxon>
        <taxon>Metazoa</taxon>
        <taxon>Chordata</taxon>
        <taxon>Craniata</taxon>
        <taxon>Vertebrata</taxon>
        <taxon>Euteleostomi</taxon>
        <taxon>Actinopterygii</taxon>
        <taxon>Neopterygii</taxon>
        <taxon>Teleostei</taxon>
        <taxon>Ostariophysi</taxon>
        <taxon>Siluriformes</taxon>
        <taxon>Bagridae</taxon>
        <taxon>Hemibagrus</taxon>
    </lineage>
</organism>
<proteinExistence type="predicted"/>
<name>A0A9D3ND55_9TELE</name>
<dbReference type="EMBL" id="JAHKSW010000018">
    <property type="protein sequence ID" value="KAG7321236.1"/>
    <property type="molecule type" value="Genomic_DNA"/>
</dbReference>